<dbReference type="AlphaFoldDB" id="A0A183PGW4"/>
<name>A0A183PGW4_9TREM</name>
<protein>
    <submittedName>
        <fullName evidence="1">Uncharacterized protein</fullName>
    </submittedName>
</protein>
<reference evidence="1 2" key="1">
    <citation type="submission" date="2018-11" db="EMBL/GenBank/DDBJ databases">
        <authorList>
            <consortium name="Pathogen Informatics"/>
        </authorList>
    </citation>
    <scope>NUCLEOTIDE SEQUENCE [LARGE SCALE GENOMIC DNA]</scope>
    <source>
        <strain>Denwood</strain>
        <strain evidence="2">Zambia</strain>
    </source>
</reference>
<gene>
    <name evidence="1" type="ORF">SMTD_LOCUS13600</name>
</gene>
<sequence length="175" mass="20711">MEIDMRKLNKNNWMELEKKAQDRVGWRMLVSGLCSIWSNRRKFILNYNIMNNYNKLRILLFSLKLLLLLFIINCNSLLQTINSPIDHEYSIEEEVPIGTIIGNLIDDLIIKYANYGLVKFSHKLNSPINDIDNLYSLKIMNFPDPYVNLFDVSKCCCCYFFKYSSDQFILIKKIF</sequence>
<evidence type="ECO:0000313" key="2">
    <source>
        <dbReference type="Proteomes" id="UP000269396"/>
    </source>
</evidence>
<dbReference type="EMBL" id="UZAL01033693">
    <property type="protein sequence ID" value="VDP63913.1"/>
    <property type="molecule type" value="Genomic_DNA"/>
</dbReference>
<organism evidence="1 2">
    <name type="scientific">Schistosoma mattheei</name>
    <dbReference type="NCBI Taxonomy" id="31246"/>
    <lineage>
        <taxon>Eukaryota</taxon>
        <taxon>Metazoa</taxon>
        <taxon>Spiralia</taxon>
        <taxon>Lophotrochozoa</taxon>
        <taxon>Platyhelminthes</taxon>
        <taxon>Trematoda</taxon>
        <taxon>Digenea</taxon>
        <taxon>Strigeidida</taxon>
        <taxon>Schistosomatoidea</taxon>
        <taxon>Schistosomatidae</taxon>
        <taxon>Schistosoma</taxon>
    </lineage>
</organism>
<dbReference type="Proteomes" id="UP000269396">
    <property type="component" value="Unassembled WGS sequence"/>
</dbReference>
<keyword evidence="2" id="KW-1185">Reference proteome</keyword>
<proteinExistence type="predicted"/>
<accession>A0A183PGW4</accession>
<evidence type="ECO:0000313" key="1">
    <source>
        <dbReference type="EMBL" id="VDP63913.1"/>
    </source>
</evidence>